<keyword evidence="1" id="KW-0805">Transcription regulation</keyword>
<organism evidence="5 6">
    <name type="scientific">Pedobacter steynii</name>
    <dbReference type="NCBI Taxonomy" id="430522"/>
    <lineage>
        <taxon>Bacteria</taxon>
        <taxon>Pseudomonadati</taxon>
        <taxon>Bacteroidota</taxon>
        <taxon>Sphingobacteriia</taxon>
        <taxon>Sphingobacteriales</taxon>
        <taxon>Sphingobacteriaceae</taxon>
        <taxon>Pedobacter</taxon>
    </lineage>
</organism>
<gene>
    <name evidence="5" type="ORF">SAMN05421820_10793</name>
</gene>
<dbReference type="SMART" id="SM00418">
    <property type="entry name" value="HTH_ARSR"/>
    <property type="match status" value="1"/>
</dbReference>
<dbReference type="Pfam" id="PF01022">
    <property type="entry name" value="HTH_5"/>
    <property type="match status" value="1"/>
</dbReference>
<dbReference type="STRING" id="430522.BFS30_19875"/>
<dbReference type="AlphaFoldDB" id="A0A1H0AH28"/>
<reference evidence="6" key="1">
    <citation type="submission" date="2016-10" db="EMBL/GenBank/DDBJ databases">
        <authorList>
            <person name="Varghese N."/>
            <person name="Submissions S."/>
        </authorList>
    </citation>
    <scope>NUCLEOTIDE SEQUENCE [LARGE SCALE GENOMIC DNA]</scope>
    <source>
        <strain evidence="6">DSM 19110</strain>
    </source>
</reference>
<evidence type="ECO:0000256" key="1">
    <source>
        <dbReference type="ARBA" id="ARBA00023015"/>
    </source>
</evidence>
<dbReference type="InterPro" id="IPR001845">
    <property type="entry name" value="HTH_ArsR_DNA-bd_dom"/>
</dbReference>
<feature type="domain" description="HTH arsR-type" evidence="4">
    <location>
        <begin position="28"/>
        <end position="133"/>
    </location>
</feature>
<dbReference type="GO" id="GO:0003677">
    <property type="term" value="F:DNA binding"/>
    <property type="evidence" value="ECO:0007669"/>
    <property type="project" value="UniProtKB-KW"/>
</dbReference>
<accession>A0A1H0AH28</accession>
<protein>
    <submittedName>
        <fullName evidence="5">ArsR family transcriptional regulator</fullName>
    </submittedName>
</protein>
<keyword evidence="6" id="KW-1185">Reference proteome</keyword>
<sequence length="133" mass="14976">MFIGISGISDIIIGASSLPDKLEYRKKSIYLCVMKQLEIFKALSNKTRLEILQWLKDPEASFPEQAHVSGFELGVCVGEIQRKAGLTQSTVSEYLSILQRAGLVTSTRVGQWTYYKRNDIAFDELSKIIQSDI</sequence>
<dbReference type="PANTHER" id="PTHR33154">
    <property type="entry name" value="TRANSCRIPTIONAL REGULATOR, ARSR FAMILY"/>
    <property type="match status" value="1"/>
</dbReference>
<dbReference type="InterPro" id="IPR036388">
    <property type="entry name" value="WH-like_DNA-bd_sf"/>
</dbReference>
<dbReference type="Gene3D" id="1.10.10.10">
    <property type="entry name" value="Winged helix-like DNA-binding domain superfamily/Winged helix DNA-binding domain"/>
    <property type="match status" value="1"/>
</dbReference>
<dbReference type="PROSITE" id="PS50987">
    <property type="entry name" value="HTH_ARSR_2"/>
    <property type="match status" value="1"/>
</dbReference>
<dbReference type="InterPro" id="IPR011991">
    <property type="entry name" value="ArsR-like_HTH"/>
</dbReference>
<keyword evidence="3" id="KW-0804">Transcription</keyword>
<proteinExistence type="predicted"/>
<evidence type="ECO:0000256" key="2">
    <source>
        <dbReference type="ARBA" id="ARBA00023125"/>
    </source>
</evidence>
<evidence type="ECO:0000313" key="5">
    <source>
        <dbReference type="EMBL" id="SDN32684.1"/>
    </source>
</evidence>
<evidence type="ECO:0000313" key="6">
    <source>
        <dbReference type="Proteomes" id="UP000183200"/>
    </source>
</evidence>
<dbReference type="InterPro" id="IPR051081">
    <property type="entry name" value="HTH_MetalResp_TranReg"/>
</dbReference>
<name>A0A1H0AH28_9SPHI</name>
<evidence type="ECO:0000256" key="3">
    <source>
        <dbReference type="ARBA" id="ARBA00023163"/>
    </source>
</evidence>
<dbReference type="CDD" id="cd00090">
    <property type="entry name" value="HTH_ARSR"/>
    <property type="match status" value="1"/>
</dbReference>
<evidence type="ECO:0000259" key="4">
    <source>
        <dbReference type="PROSITE" id="PS50987"/>
    </source>
</evidence>
<dbReference type="EMBL" id="FNGY01000007">
    <property type="protein sequence ID" value="SDN32684.1"/>
    <property type="molecule type" value="Genomic_DNA"/>
</dbReference>
<dbReference type="InterPro" id="IPR036390">
    <property type="entry name" value="WH_DNA-bd_sf"/>
</dbReference>
<keyword evidence="2" id="KW-0238">DNA-binding</keyword>
<dbReference type="PANTHER" id="PTHR33154:SF33">
    <property type="entry name" value="TRANSCRIPTIONAL REPRESSOR SDPR"/>
    <property type="match status" value="1"/>
</dbReference>
<dbReference type="Proteomes" id="UP000183200">
    <property type="component" value="Unassembled WGS sequence"/>
</dbReference>
<dbReference type="SUPFAM" id="SSF46785">
    <property type="entry name" value="Winged helix' DNA-binding domain"/>
    <property type="match status" value="1"/>
</dbReference>
<dbReference type="GO" id="GO:0003700">
    <property type="term" value="F:DNA-binding transcription factor activity"/>
    <property type="evidence" value="ECO:0007669"/>
    <property type="project" value="InterPro"/>
</dbReference>